<dbReference type="GO" id="GO:0009117">
    <property type="term" value="P:nucleotide metabolic process"/>
    <property type="evidence" value="ECO:0007669"/>
    <property type="project" value="InterPro"/>
</dbReference>
<evidence type="ECO:0000256" key="7">
    <source>
        <dbReference type="ARBA" id="ARBA00030699"/>
    </source>
</evidence>
<evidence type="ECO:0000256" key="5">
    <source>
        <dbReference type="ARBA" id="ARBA00022958"/>
    </source>
</evidence>
<dbReference type="PROSITE" id="PS00487">
    <property type="entry name" value="IMP_DH_GMP_RED"/>
    <property type="match status" value="1"/>
</dbReference>
<reference evidence="11" key="1">
    <citation type="journal article" date="2020" name="Nature">
        <title>Giant virus diversity and host interactions through global metagenomics.</title>
        <authorList>
            <person name="Schulz F."/>
            <person name="Roux S."/>
            <person name="Paez-Espino D."/>
            <person name="Jungbluth S."/>
            <person name="Walsh D.A."/>
            <person name="Denef V.J."/>
            <person name="McMahon K.D."/>
            <person name="Konstantinidis K.T."/>
            <person name="Eloe-Fadrosh E.A."/>
            <person name="Kyrpides N.C."/>
            <person name="Woyke T."/>
        </authorList>
    </citation>
    <scope>NUCLEOTIDE SEQUENCE</scope>
    <source>
        <strain evidence="11">GVMAG-M-3300021425-30</strain>
    </source>
</reference>
<dbReference type="SUPFAM" id="SSF51412">
    <property type="entry name" value="Inosine monophosphate dehydrogenase (IMPDH)"/>
    <property type="match status" value="1"/>
</dbReference>
<dbReference type="Pfam" id="PF00478">
    <property type="entry name" value="IMPDH"/>
    <property type="match status" value="1"/>
</dbReference>
<dbReference type="HAMAP" id="MF_00596">
    <property type="entry name" value="GMP_reduct_type1"/>
    <property type="match status" value="1"/>
</dbReference>
<evidence type="ECO:0000256" key="1">
    <source>
        <dbReference type="ARBA" id="ARBA00012678"/>
    </source>
</evidence>
<dbReference type="NCBIfam" id="NF003470">
    <property type="entry name" value="PRK05096.1"/>
    <property type="match status" value="1"/>
</dbReference>
<dbReference type="NCBIfam" id="TIGR01305">
    <property type="entry name" value="GMP_reduct_1"/>
    <property type="match status" value="1"/>
</dbReference>
<keyword evidence="6" id="KW-0560">Oxidoreductase</keyword>
<dbReference type="InterPro" id="IPR001093">
    <property type="entry name" value="IMP_DH_GMPRt"/>
</dbReference>
<dbReference type="SMART" id="SM01240">
    <property type="entry name" value="IMPDH"/>
    <property type="match status" value="1"/>
</dbReference>
<evidence type="ECO:0000256" key="6">
    <source>
        <dbReference type="ARBA" id="ARBA00023002"/>
    </source>
</evidence>
<evidence type="ECO:0000256" key="8">
    <source>
        <dbReference type="ARBA" id="ARBA00037691"/>
    </source>
</evidence>
<name>A0A6C0CQA5_9ZZZZ</name>
<evidence type="ECO:0000259" key="10">
    <source>
        <dbReference type="Pfam" id="PF00478"/>
    </source>
</evidence>
<dbReference type="Gene3D" id="3.20.20.70">
    <property type="entry name" value="Aldolase class I"/>
    <property type="match status" value="1"/>
</dbReference>
<organism evidence="11">
    <name type="scientific">viral metagenome</name>
    <dbReference type="NCBI Taxonomy" id="1070528"/>
    <lineage>
        <taxon>unclassified sequences</taxon>
        <taxon>metagenomes</taxon>
        <taxon>organismal metagenomes</taxon>
    </lineage>
</organism>
<dbReference type="PIRSF" id="PIRSF000235">
    <property type="entry name" value="GMP_reductase"/>
    <property type="match status" value="1"/>
</dbReference>
<evidence type="ECO:0000256" key="3">
    <source>
        <dbReference type="ARBA" id="ARBA00022723"/>
    </source>
</evidence>
<dbReference type="EC" id="1.7.1.7" evidence="1"/>
<dbReference type="GO" id="GO:0046872">
    <property type="term" value="F:metal ion binding"/>
    <property type="evidence" value="ECO:0007669"/>
    <property type="project" value="UniProtKB-KW"/>
</dbReference>
<proteinExistence type="inferred from homology"/>
<keyword evidence="4" id="KW-0521">NADP</keyword>
<dbReference type="InterPro" id="IPR013785">
    <property type="entry name" value="Aldolase_TIM"/>
</dbReference>
<comment type="function">
    <text evidence="8">Catalyzes the irreversible NADPH-dependent deamination of GMP to IMP. It functions in the conversion of nucleobase, nucleoside and nucleotide derivatives of G to A nucleotides, and in maintaining the intracellular balance of A and G nucleotides.</text>
</comment>
<dbReference type="CDD" id="cd00381">
    <property type="entry name" value="IMPDH"/>
    <property type="match status" value="1"/>
</dbReference>
<sequence length="343" mass="37612">MKIEADTKLDFIDVLIRPKRSTLCSRSEVSMEKTLTFPNSNQSWTGVPIIAANMDTVGTFEMYRELSKHKLLTCLSKHYDVEDYPMDLNKEYYMVSTGINEHDWEKLVKVVEKISPKFICVDVANGYMSKLVTFVKRIRTQWPNMIIACGNVVSREMVEELIINGGADIVKVGIGSGSVCTTRIQTGVGMPQLSAVAECADAAHGINGTIISDGGVTCPGDVAKAFGGGADFVMLGSMLAGHRESAGDLIEENGKQYKVFYGMSSSTAMNKYHGGVAKYRSSEGKTVKLRYKGPVENTVNDILGGVRSTCTYIGAKRVKDIPKCCTFVRVNRQVNTIHNGKEM</sequence>
<dbReference type="InterPro" id="IPR005993">
    <property type="entry name" value="GMPR"/>
</dbReference>
<feature type="domain" description="IMP dehydrogenase/GMP reductase" evidence="10">
    <location>
        <begin position="9"/>
        <end position="331"/>
    </location>
</feature>
<dbReference type="InterPro" id="IPR015875">
    <property type="entry name" value="IMP_DH/GMP_Rdtase_CS"/>
</dbReference>
<keyword evidence="5" id="KW-0630">Potassium</keyword>
<evidence type="ECO:0000256" key="2">
    <source>
        <dbReference type="ARBA" id="ARBA00015800"/>
    </source>
</evidence>
<dbReference type="FunFam" id="3.20.20.70:FF:000012">
    <property type="entry name" value="GMP reductase"/>
    <property type="match status" value="1"/>
</dbReference>
<evidence type="ECO:0000313" key="11">
    <source>
        <dbReference type="EMBL" id="QHT06397.1"/>
    </source>
</evidence>
<dbReference type="GO" id="GO:1902560">
    <property type="term" value="C:GMP reductase complex"/>
    <property type="evidence" value="ECO:0007669"/>
    <property type="project" value="InterPro"/>
</dbReference>
<evidence type="ECO:0000256" key="9">
    <source>
        <dbReference type="ARBA" id="ARBA00048616"/>
    </source>
</evidence>
<dbReference type="EMBL" id="MN739468">
    <property type="protein sequence ID" value="QHT06397.1"/>
    <property type="molecule type" value="Genomic_DNA"/>
</dbReference>
<keyword evidence="3" id="KW-0479">Metal-binding</keyword>
<evidence type="ECO:0000256" key="4">
    <source>
        <dbReference type="ARBA" id="ARBA00022857"/>
    </source>
</evidence>
<dbReference type="InterPro" id="IPR050139">
    <property type="entry name" value="GMP_reductase"/>
</dbReference>
<dbReference type="PANTHER" id="PTHR43170:SF5">
    <property type="entry name" value="GMP REDUCTASE"/>
    <property type="match status" value="1"/>
</dbReference>
<dbReference type="GO" id="GO:0003920">
    <property type="term" value="F:GMP reductase activity"/>
    <property type="evidence" value="ECO:0007669"/>
    <property type="project" value="UniProtKB-EC"/>
</dbReference>
<dbReference type="AlphaFoldDB" id="A0A6C0CQA5"/>
<comment type="catalytic activity">
    <reaction evidence="9">
        <text>IMP + NH4(+) + NADP(+) = GMP + NADPH + 2 H(+)</text>
        <dbReference type="Rhea" id="RHEA:17185"/>
        <dbReference type="ChEBI" id="CHEBI:15378"/>
        <dbReference type="ChEBI" id="CHEBI:28938"/>
        <dbReference type="ChEBI" id="CHEBI:57783"/>
        <dbReference type="ChEBI" id="CHEBI:58053"/>
        <dbReference type="ChEBI" id="CHEBI:58115"/>
        <dbReference type="ChEBI" id="CHEBI:58349"/>
        <dbReference type="EC" id="1.7.1.7"/>
    </reaction>
</comment>
<dbReference type="PANTHER" id="PTHR43170">
    <property type="entry name" value="GMP REDUCTASE"/>
    <property type="match status" value="1"/>
</dbReference>
<accession>A0A6C0CQA5</accession>
<protein>
    <recommendedName>
        <fullName evidence="2">GMP reductase</fullName>
        <ecNumber evidence="1">1.7.1.7</ecNumber>
    </recommendedName>
    <alternativeName>
        <fullName evidence="7">Guanosine 5'-monophosphate oxidoreductase</fullName>
    </alternativeName>
</protein>